<dbReference type="RefSeq" id="WP_128949183.1">
    <property type="nucleotide sequence ID" value="NZ_CP030053.1"/>
</dbReference>
<dbReference type="KEGG" id="bgz:XH91_02850"/>
<evidence type="ECO:0000313" key="4">
    <source>
        <dbReference type="EMBL" id="QAU49948.1"/>
    </source>
</evidence>
<gene>
    <name evidence="5" type="ORF">EAS56_24130</name>
    <name evidence="4" type="ORF">XH91_02850</name>
</gene>
<dbReference type="Pfam" id="PF13561">
    <property type="entry name" value="adh_short_C2"/>
    <property type="match status" value="1"/>
</dbReference>
<sequence length="266" mass="27817">MDHQKTTSPTSADDRIGSNRPAGKIALVTGGSSGIGLATAKLFVAEGAFVFITGRRQEELDVASAALGPNAMAIQGDIARIPDIDRTIEMIRSRKGRLDILFANAGIGEFAPIGSISESHFDKTFGVNVKGTLFTVQKSLTLMPDGSSIVLNASITGVKGLPAFSVYAASKAALRALARGWIVDLKKRRIRVNVVSPGTVPTPGYDGLGLTPQEMPNFIKAAADATPLGRVGTPEEIANAVLFLASSESSYVNGVELFVDGGFAQI</sequence>
<dbReference type="GO" id="GO:0016491">
    <property type="term" value="F:oxidoreductase activity"/>
    <property type="evidence" value="ECO:0007669"/>
    <property type="project" value="UniProtKB-KW"/>
</dbReference>
<evidence type="ECO:0000256" key="3">
    <source>
        <dbReference type="ARBA" id="ARBA00023002"/>
    </source>
</evidence>
<evidence type="ECO:0000313" key="6">
    <source>
        <dbReference type="Proteomes" id="UP000288972"/>
    </source>
</evidence>
<keyword evidence="2" id="KW-0521">NADP</keyword>
<evidence type="ECO:0000313" key="7">
    <source>
        <dbReference type="Proteomes" id="UP000290401"/>
    </source>
</evidence>
<dbReference type="InterPro" id="IPR052178">
    <property type="entry name" value="Sec_Metab_Biosynth_SDR"/>
</dbReference>
<accession>A0AAE5X716</accession>
<dbReference type="PANTHER" id="PTHR43618">
    <property type="entry name" value="7-ALPHA-HYDROXYSTEROID DEHYDROGENASE"/>
    <property type="match status" value="1"/>
</dbReference>
<dbReference type="EMBL" id="CP030053">
    <property type="protein sequence ID" value="QAU49948.1"/>
    <property type="molecule type" value="Genomic_DNA"/>
</dbReference>
<keyword evidence="3" id="KW-0560">Oxidoreductase</keyword>
<dbReference type="AlphaFoldDB" id="A0AAE5X716"/>
<dbReference type="EMBL" id="RDQZ01000022">
    <property type="protein sequence ID" value="RXH10097.1"/>
    <property type="molecule type" value="Genomic_DNA"/>
</dbReference>
<dbReference type="PRINTS" id="PR00081">
    <property type="entry name" value="GDHRDH"/>
</dbReference>
<dbReference type="InterPro" id="IPR002347">
    <property type="entry name" value="SDR_fam"/>
</dbReference>
<dbReference type="InterPro" id="IPR036291">
    <property type="entry name" value="NAD(P)-bd_dom_sf"/>
</dbReference>
<dbReference type="PANTHER" id="PTHR43618:SF8">
    <property type="entry name" value="7ALPHA-HYDROXYSTEROID DEHYDROGENASE"/>
    <property type="match status" value="1"/>
</dbReference>
<reference evidence="5 7" key="2">
    <citation type="submission" date="2018-10" db="EMBL/GenBank/DDBJ databases">
        <title>Bradyrhizobium sp. nov., effective nodules isolated from peanut in China.</title>
        <authorList>
            <person name="Li Y."/>
        </authorList>
    </citation>
    <scope>NUCLEOTIDE SEQUENCE [LARGE SCALE GENOMIC DNA]</scope>
    <source>
        <strain evidence="5 7">CCBAU 53426</strain>
    </source>
</reference>
<comment type="similarity">
    <text evidence="1">Belongs to the short-chain dehydrogenases/reductases (SDR) family.</text>
</comment>
<evidence type="ECO:0000256" key="2">
    <source>
        <dbReference type="ARBA" id="ARBA00022857"/>
    </source>
</evidence>
<dbReference type="SUPFAM" id="SSF51735">
    <property type="entry name" value="NAD(P)-binding Rossmann-fold domains"/>
    <property type="match status" value="1"/>
</dbReference>
<dbReference type="Gene3D" id="3.40.50.720">
    <property type="entry name" value="NAD(P)-binding Rossmann-like Domain"/>
    <property type="match status" value="1"/>
</dbReference>
<reference evidence="4 6" key="1">
    <citation type="submission" date="2018-06" db="EMBL/GenBank/DDBJ databases">
        <title>Comparative genomics of rhizobia nodulating Arachis hypogaea in China.</title>
        <authorList>
            <person name="Li Y."/>
        </authorList>
    </citation>
    <scope>NUCLEOTIDE SEQUENCE [LARGE SCALE GENOMIC DNA]</scope>
    <source>
        <strain evidence="4 6">CCBAU 51670</strain>
    </source>
</reference>
<dbReference type="CDD" id="cd05233">
    <property type="entry name" value="SDR_c"/>
    <property type="match status" value="1"/>
</dbReference>
<name>A0AAE5X716_9BRAD</name>
<dbReference type="Proteomes" id="UP000290401">
    <property type="component" value="Unassembled WGS sequence"/>
</dbReference>
<keyword evidence="7" id="KW-1185">Reference proteome</keyword>
<protein>
    <submittedName>
        <fullName evidence="4 5">Oxidoreductase</fullName>
    </submittedName>
</protein>
<proteinExistence type="inferred from homology"/>
<organism evidence="4 6">
    <name type="scientific">Bradyrhizobium guangzhouense</name>
    <dbReference type="NCBI Taxonomy" id="1325095"/>
    <lineage>
        <taxon>Bacteria</taxon>
        <taxon>Pseudomonadati</taxon>
        <taxon>Pseudomonadota</taxon>
        <taxon>Alphaproteobacteria</taxon>
        <taxon>Hyphomicrobiales</taxon>
        <taxon>Nitrobacteraceae</taxon>
        <taxon>Bradyrhizobium</taxon>
    </lineage>
</organism>
<evidence type="ECO:0000256" key="1">
    <source>
        <dbReference type="ARBA" id="ARBA00006484"/>
    </source>
</evidence>
<dbReference type="Proteomes" id="UP000288972">
    <property type="component" value="Chromosome"/>
</dbReference>
<evidence type="ECO:0000313" key="5">
    <source>
        <dbReference type="EMBL" id="RXH10097.1"/>
    </source>
</evidence>
<dbReference type="FunFam" id="3.40.50.720:FF:000084">
    <property type="entry name" value="Short-chain dehydrogenase reductase"/>
    <property type="match status" value="1"/>
</dbReference>